<evidence type="ECO:0000259" key="2">
    <source>
        <dbReference type="Pfam" id="PF03435"/>
    </source>
</evidence>
<evidence type="ECO:0000313" key="3">
    <source>
        <dbReference type="EMBL" id="MBB5144667.1"/>
    </source>
</evidence>
<keyword evidence="1" id="KW-1133">Transmembrane helix</keyword>
<comment type="caution">
    <text evidence="3">The sequence shown here is derived from an EMBL/GenBank/DDBJ whole genome shotgun (WGS) entry which is preliminary data.</text>
</comment>
<dbReference type="AlphaFoldDB" id="A0A7W8C305"/>
<evidence type="ECO:0000256" key="1">
    <source>
        <dbReference type="SAM" id="Phobius"/>
    </source>
</evidence>
<keyword evidence="1" id="KW-0812">Transmembrane</keyword>
<proteinExistence type="predicted"/>
<feature type="domain" description="Saccharopine dehydrogenase NADP binding" evidence="2">
    <location>
        <begin position="19"/>
        <end position="117"/>
    </location>
</feature>
<dbReference type="SUPFAM" id="SSF51735">
    <property type="entry name" value="NAD(P)-binding Rossmann-fold domains"/>
    <property type="match status" value="1"/>
</dbReference>
<dbReference type="Pfam" id="PF03435">
    <property type="entry name" value="Sacchrp_dh_NADP"/>
    <property type="match status" value="1"/>
</dbReference>
<keyword evidence="4" id="KW-1185">Reference proteome</keyword>
<dbReference type="Gene3D" id="3.40.50.720">
    <property type="entry name" value="NAD(P)-binding Rossmann-like Domain"/>
    <property type="match status" value="1"/>
</dbReference>
<dbReference type="InterPro" id="IPR005097">
    <property type="entry name" value="Sacchrp_dh_NADP-bd"/>
</dbReference>
<dbReference type="PANTHER" id="PTHR43781">
    <property type="entry name" value="SACCHAROPINE DEHYDROGENASE"/>
    <property type="match status" value="1"/>
</dbReference>
<reference evidence="3 4" key="1">
    <citation type="submission" date="2020-08" db="EMBL/GenBank/DDBJ databases">
        <title>Genomic Encyclopedia of Type Strains, Phase IV (KMG-IV): sequencing the most valuable type-strain genomes for metagenomic binning, comparative biology and taxonomic classification.</title>
        <authorList>
            <person name="Goeker M."/>
        </authorList>
    </citation>
    <scope>NUCLEOTIDE SEQUENCE [LARGE SCALE GENOMIC DNA]</scope>
    <source>
        <strain evidence="3 4">DSM 11275</strain>
    </source>
</reference>
<organism evidence="3 4">
    <name type="scientific">Desulfovibrio intestinalis</name>
    <dbReference type="NCBI Taxonomy" id="58621"/>
    <lineage>
        <taxon>Bacteria</taxon>
        <taxon>Pseudomonadati</taxon>
        <taxon>Thermodesulfobacteriota</taxon>
        <taxon>Desulfovibrionia</taxon>
        <taxon>Desulfovibrionales</taxon>
        <taxon>Desulfovibrionaceae</taxon>
        <taxon>Desulfovibrio</taxon>
    </lineage>
</organism>
<protein>
    <recommendedName>
        <fullName evidence="2">Saccharopine dehydrogenase NADP binding domain-containing protein</fullName>
    </recommendedName>
</protein>
<keyword evidence="1" id="KW-0472">Membrane</keyword>
<dbReference type="Proteomes" id="UP000539075">
    <property type="component" value="Unassembled WGS sequence"/>
</dbReference>
<sequence>MSLYANGNDRQPPHSDAVIGILGSYGAGGQACLSSLLKNTSFSFRLGGRNCKKGIEAAARLNGRGCYAQVDALDENSVLSFAEGCDLLINCAGPSRLILDTVGKAACKTGCHYIDLAGDEVVFDRLAPMHDVLREKNQVFVLSAGIFPGLSGLFAAYWAEKEFDSVHSMRMSFINCGESMSQTAAYDIVYSLKDGYGQGMVCRKDGKIVKSSEGPHFADVRFARGKFLLYPSFNHEFQHVAERYAIGNAKLYVFMPPATMQTLFQIRSDESWQTEEQTAASVQKLVRASETDCQATAPHTCYMLSMEGESSGEPKKLEATLAWQGSSVKLIGEIVAITARQILAGLLSGGRHLLCSGMDGNHFIQQLCTTQNGPEMTWHTETLDCGVI</sequence>
<dbReference type="InterPro" id="IPR036291">
    <property type="entry name" value="NAD(P)-bd_dom_sf"/>
</dbReference>
<dbReference type="EMBL" id="JACHGO010000010">
    <property type="protein sequence ID" value="MBB5144667.1"/>
    <property type="molecule type" value="Genomic_DNA"/>
</dbReference>
<evidence type="ECO:0000313" key="4">
    <source>
        <dbReference type="Proteomes" id="UP000539075"/>
    </source>
</evidence>
<dbReference type="PANTHER" id="PTHR43781:SF1">
    <property type="entry name" value="SACCHAROPINE DEHYDROGENASE"/>
    <property type="match status" value="1"/>
</dbReference>
<dbReference type="RefSeq" id="WP_183722140.1">
    <property type="nucleotide sequence ID" value="NZ_JACHGO010000010.1"/>
</dbReference>
<feature type="transmembrane region" description="Helical" evidence="1">
    <location>
        <begin position="139"/>
        <end position="159"/>
    </location>
</feature>
<gene>
    <name evidence="3" type="ORF">HNQ38_002785</name>
</gene>
<accession>A0A7W8C305</accession>
<name>A0A7W8C305_9BACT</name>